<dbReference type="InterPro" id="IPR041286">
    <property type="entry name" value="MBG_2"/>
</dbReference>
<dbReference type="SMART" id="SM00710">
    <property type="entry name" value="PbH1"/>
    <property type="match status" value="6"/>
</dbReference>
<accession>A0A1K1SW44</accession>
<reference evidence="4 6" key="2">
    <citation type="submission" date="2023-11" db="EMBL/GenBank/DDBJ databases">
        <title>MicrobeMod: A computational toolkit for identifying prokaryotic methylation and restriction-modification with nanopore sequencing.</title>
        <authorList>
            <person name="Crits-Christoph A."/>
            <person name="Kang S.C."/>
            <person name="Lee H."/>
            <person name="Ostrov N."/>
        </authorList>
    </citation>
    <scope>NUCLEOTIDE SEQUENCE [LARGE SCALE GENOMIC DNA]</scope>
    <source>
        <strain evidence="4 6">ATCC 23090</strain>
    </source>
</reference>
<dbReference type="InterPro" id="IPR013783">
    <property type="entry name" value="Ig-like_fold"/>
</dbReference>
<dbReference type="InterPro" id="IPR006626">
    <property type="entry name" value="PbH1"/>
</dbReference>
<dbReference type="InterPro" id="IPR035986">
    <property type="entry name" value="PKD_dom_sf"/>
</dbReference>
<proteinExistence type="predicted"/>
<dbReference type="InterPro" id="IPR037160">
    <property type="entry name" value="DNA_Pol_thumb_sf"/>
</dbReference>
<dbReference type="SUPFAM" id="SSF49373">
    <property type="entry name" value="Invasin/intimin cell-adhesion fragments"/>
    <property type="match status" value="1"/>
</dbReference>
<evidence type="ECO:0000313" key="5">
    <source>
        <dbReference type="Proteomes" id="UP000183788"/>
    </source>
</evidence>
<evidence type="ECO:0000259" key="2">
    <source>
        <dbReference type="PROSITE" id="PS50093"/>
    </source>
</evidence>
<dbReference type="OrthoDB" id="355609at2"/>
<dbReference type="SUPFAM" id="SSF49299">
    <property type="entry name" value="PKD domain"/>
    <property type="match status" value="1"/>
</dbReference>
<dbReference type="InterPro" id="IPR011050">
    <property type="entry name" value="Pectin_lyase_fold/virulence"/>
</dbReference>
<evidence type="ECO:0000313" key="4">
    <source>
        <dbReference type="EMBL" id="WQG90547.1"/>
    </source>
</evidence>
<dbReference type="SMART" id="SM00089">
    <property type="entry name" value="PKD"/>
    <property type="match status" value="1"/>
</dbReference>
<dbReference type="Gene3D" id="2.60.40.10">
    <property type="entry name" value="Immunoglobulins"/>
    <property type="match status" value="1"/>
</dbReference>
<evidence type="ECO:0000313" key="6">
    <source>
        <dbReference type="Proteomes" id="UP001326715"/>
    </source>
</evidence>
<dbReference type="PROSITE" id="PS50093">
    <property type="entry name" value="PKD"/>
    <property type="match status" value="1"/>
</dbReference>
<dbReference type="Gene3D" id="3.30.160.710">
    <property type="match status" value="1"/>
</dbReference>
<dbReference type="InterPro" id="IPR000601">
    <property type="entry name" value="PKD_dom"/>
</dbReference>
<dbReference type="RefSeq" id="WP_083571896.1">
    <property type="nucleotide sequence ID" value="NZ_CP139972.1"/>
</dbReference>
<organism evidence="3 5">
    <name type="scientific">Chitinophaga sancti</name>
    <dbReference type="NCBI Taxonomy" id="1004"/>
    <lineage>
        <taxon>Bacteria</taxon>
        <taxon>Pseudomonadati</taxon>
        <taxon>Bacteroidota</taxon>
        <taxon>Chitinophagia</taxon>
        <taxon>Chitinophagales</taxon>
        <taxon>Chitinophagaceae</taxon>
        <taxon>Chitinophaga</taxon>
    </lineage>
</organism>
<keyword evidence="1" id="KW-0732">Signal</keyword>
<name>A0A1K1SW44_9BACT</name>
<dbReference type="InterPro" id="IPR022409">
    <property type="entry name" value="PKD/Chitinase_dom"/>
</dbReference>
<dbReference type="Proteomes" id="UP000183788">
    <property type="component" value="Unassembled WGS sequence"/>
</dbReference>
<evidence type="ECO:0000256" key="1">
    <source>
        <dbReference type="SAM" id="SignalP"/>
    </source>
</evidence>
<feature type="signal peptide" evidence="1">
    <location>
        <begin position="1"/>
        <end position="20"/>
    </location>
</feature>
<feature type="chain" id="PRO_5009668271" evidence="1">
    <location>
        <begin position="21"/>
        <end position="1851"/>
    </location>
</feature>
<dbReference type="SUPFAM" id="SSF51126">
    <property type="entry name" value="Pectin lyase-like"/>
    <property type="match status" value="1"/>
</dbReference>
<dbReference type="Pfam" id="PF00801">
    <property type="entry name" value="PKD"/>
    <property type="match status" value="1"/>
</dbReference>
<dbReference type="Pfam" id="PF13585">
    <property type="entry name" value="CHU_C"/>
    <property type="match status" value="1"/>
</dbReference>
<dbReference type="EMBL" id="CP140154">
    <property type="protein sequence ID" value="WQG90547.1"/>
    <property type="molecule type" value="Genomic_DNA"/>
</dbReference>
<dbReference type="Gene3D" id="3.30.210.10">
    <property type="entry name" value="DNA polymerase, thumb domain"/>
    <property type="match status" value="10"/>
</dbReference>
<gene>
    <name evidence="3" type="ORF">SAMN05661012_06228</name>
    <name evidence="4" type="ORF">SR876_03500</name>
</gene>
<sequence length="1851" mass="189657">MKRALLLLTSVIFSVLTIFAQTPDANGRFYVKKGSSGTGDSWSNALGELSTALLYANSLRGTVKEIWVAGGTYAPAYSPDWSSTDSHNYTFKLVPDVSIYGGFAGTETTLADRNLSITANTTILTGEIGDGNYAYHVVLGVDDIGKPTLDGLTITRGMATGPDYMTVDNVWVWNTYGGGIYMVGSCGPVLSNLVVTRNSSASYGAGIAAIFNTSTNKQYQLVNSSITYNTSNGAGGGIANYNSSPTVLKNLAIKFNNASVGAAIYNISSSVTFESVRIKGNTASSIGSALNGSSGTITFKGCEVTGNKGSGYCLYGEKLSLINTTVASNNTNAAVLFGYTSSSINNSVIYGNQTGITGTYTANNSLIQGVAANPANKVLDGATNPGFTTADVLSDAPADFGDYQLINTSPLINAGNNSYYAGLSASTTDIKNDARVYSYNDGGTIDIGANEYQGKFSQTITALDFVKTYGDADFDPGATASSGLQVSYSSSDNSIAAIVGGKISIKKTGTVTITASQAGNGDYYPAPDITFTVRIVKANLVLKVANISKTYDGTYFHGGSIESATGFAYTDGIANLDGIANYSGSSQGATNVGSYDINLGGYTSTNYNIFFTAGTLTITKAPLSVTAVDDAKTYNGLAYTGGNGVNYSGFVNSENATLLSGTLAYGGNAQGATAAGTYTITPSGLSASNYALTYIDGALVIGKAALTVTAADDSKTYDGGSYTGGKGISYAGFVNNEDVSVLSGVVAYSGTSQGAVNAGTYSITPSGLSAANYAITYVNGALEIGKAALTLTAKDDTKSYNGLSYAGGNGINYTGFVNSEDASLLSGTLIYTGNSQGAVNAGNYVITPSGLSAANYSITYANGNLAISKAALTVTAADATTTYNGLAYTGGNGVNYTGFVNNETSATLTGTLAYSGNSQGAVNAGNYIITPSGLSAANYDLSYTNATLTITKAPLTVIANNDNKVYDGTPYTGGNGISYTGFVNNETQAILAGTLAYTGTSQGAVNATTYTITPSGLSAVNYNLTYTNGTLTITKAPLTVSANNDSKVYNGASYSGGNGVSYTGFVNNETAASLTGTLAYTGTSQGATNVGSYTITPSGLLSQNYSLSYVDGTLSISKASLTVTANNDAKVYDANLYAGGNGVTYTGFVNNETASVLSGSVVYGGSSQGAMNASTYTISPSGLIAANYSITYSDGTLTITKAPLTIIASDDTKTYNGIGYTGGKGLVYVGFTGADNASVLTGPVLFGGTSQGAVNTGTYTIVPSGRTSLNYDITFVAGTLTISKAPLTITAVDAAKTYDGLSYTGGNGVTYTGFVNNENATALSGNITYNGTSQGATTVGTYVLTPSGINAANYTITFVNGSLSISKATLTVTAMDDVKTYNGNAYTGGNGVTYTGFVNNDNATALSGNITYSGSSQGAINAGTYTIIPAGLTTANYAITYVNGTLSVSKALVTITANDAARCYNTADPSFSLSYNGFISGEDAAVLNTTPVISSNASPTAAAGIYTLTAAGATADNYTFNYINGTLTIYALPVVSITTPNGAVLCGDNSTLTLTTSGASTYTWSNGQSGDAITVNTTGTYSLTATDARGCTAPAENTVTITTATLPVPAFTYDTYCAGTPVNFTNTGSGNATYTWTSSDGQSSNETSPAITFKQGGTYTVTLTALIAECPAYPVSVSQDIAIVNATPNTRLADVTTAAGVPVLLTAREISGATYGWLPVTGLSATDSYHPVATLTQSQRYYISMAFESGCITTDTLVVNVSGSRNFVVANAFTPNNDGVNDVLHVGLRGLASLEFFDIYDRWGTRVFRTTNTATGWEGLRCDVGTYTWVAQGRDYKGQLVNQTGTVILIR</sequence>
<dbReference type="InterPro" id="IPR008964">
    <property type="entry name" value="Invasin/intimin_cell_adhesion"/>
</dbReference>
<dbReference type="Pfam" id="PF18676">
    <property type="entry name" value="MBG_2"/>
    <property type="match status" value="12"/>
</dbReference>
<reference evidence="3 5" key="1">
    <citation type="submission" date="2016-11" db="EMBL/GenBank/DDBJ databases">
        <authorList>
            <person name="Jaros S."/>
            <person name="Januszkiewicz K."/>
            <person name="Wedrychowicz H."/>
        </authorList>
    </citation>
    <scope>NUCLEOTIDE SEQUENCE [LARGE SCALE GENOMIC DNA]</scope>
    <source>
        <strain evidence="3 5">DSM 784</strain>
    </source>
</reference>
<feature type="domain" description="PKD" evidence="2">
    <location>
        <begin position="1625"/>
        <end position="1665"/>
    </location>
</feature>
<dbReference type="Proteomes" id="UP001326715">
    <property type="component" value="Chromosome"/>
</dbReference>
<dbReference type="EMBL" id="FPIZ01000035">
    <property type="protein sequence ID" value="SFW88271.1"/>
    <property type="molecule type" value="Genomic_DNA"/>
</dbReference>
<dbReference type="STRING" id="1004.SAMN05661012_06228"/>
<evidence type="ECO:0000313" key="3">
    <source>
        <dbReference type="EMBL" id="SFW88271.1"/>
    </source>
</evidence>
<protein>
    <submittedName>
        <fullName evidence="3">Gliding motility-associated C-terminal domain-containing protein</fullName>
    </submittedName>
    <submittedName>
        <fullName evidence="4">MBG domain-containing protein</fullName>
    </submittedName>
</protein>
<keyword evidence="6" id="KW-1185">Reference proteome</keyword>